<evidence type="ECO:0000313" key="13">
    <source>
        <dbReference type="Proteomes" id="UP000182945"/>
    </source>
</evidence>
<keyword evidence="9" id="KW-0812">Transmembrane</keyword>
<feature type="binding site" description="covalent" evidence="6">
    <location>
        <position position="64"/>
    </location>
    <ligand>
        <name>heme c</name>
        <dbReference type="ChEBI" id="CHEBI:61717"/>
    </ligand>
</feature>
<dbReference type="EMBL" id="CP017962">
    <property type="protein sequence ID" value="APC48237.1"/>
    <property type="molecule type" value="Genomic_DNA"/>
</dbReference>
<dbReference type="EMBL" id="JACWEZ010000004">
    <property type="protein sequence ID" value="MBD1222821.1"/>
    <property type="molecule type" value="Genomic_DNA"/>
</dbReference>
<dbReference type="PANTHER" id="PTHR37823">
    <property type="entry name" value="CYTOCHROME C-553-LIKE"/>
    <property type="match status" value="1"/>
</dbReference>
<name>A0AAC9J0D5_VIRHA</name>
<dbReference type="RefSeq" id="WP_019377970.1">
    <property type="nucleotide sequence ID" value="NZ_CP017962.1"/>
</dbReference>
<gene>
    <name evidence="11" type="ORF">BME96_08635</name>
    <name evidence="12" type="ORF">IC602_09400</name>
</gene>
<evidence type="ECO:0000256" key="3">
    <source>
        <dbReference type="ARBA" id="ARBA00022723"/>
    </source>
</evidence>
<evidence type="ECO:0000256" key="4">
    <source>
        <dbReference type="ARBA" id="ARBA00022982"/>
    </source>
</evidence>
<dbReference type="GO" id="GO:0005506">
    <property type="term" value="F:iron ion binding"/>
    <property type="evidence" value="ECO:0007669"/>
    <property type="project" value="InterPro"/>
</dbReference>
<feature type="binding site" description="covalent" evidence="6">
    <location>
        <position position="67"/>
    </location>
    <ligand>
        <name>heme c</name>
        <dbReference type="ChEBI" id="CHEBI:61717"/>
    </ligand>
</feature>
<feature type="compositionally biased region" description="Basic and acidic residues" evidence="8">
    <location>
        <begin position="37"/>
        <end position="47"/>
    </location>
</feature>
<keyword evidence="9" id="KW-0472">Membrane</keyword>
<feature type="binding site" description="axial binding residue" evidence="7">
    <location>
        <position position="68"/>
    </location>
    <ligand>
        <name>heme c</name>
        <dbReference type="ChEBI" id="CHEBI:61717"/>
    </ligand>
    <ligandPart>
        <name>Fe</name>
        <dbReference type="ChEBI" id="CHEBI:18248"/>
    </ligandPart>
</feature>
<evidence type="ECO:0000256" key="5">
    <source>
        <dbReference type="ARBA" id="ARBA00023004"/>
    </source>
</evidence>
<sequence length="124" mass="12893">MKRNPVVPYAIIALIGILAVIVISFVGLNQRDDIQKAEEGGGEKTEEAQEGASDDPQAIFEGNCASCHGADLSGGAGPDLTQVGSRLSAEEIQDVIINGRGSMPAGMATADEAKILADWLAEKK</sequence>
<keyword evidence="4" id="KW-0249">Electron transport</keyword>
<dbReference type="Proteomes" id="UP000621631">
    <property type="component" value="Unassembled WGS sequence"/>
</dbReference>
<keyword evidence="1" id="KW-0813">Transport</keyword>
<dbReference type="InterPro" id="IPR054780">
    <property type="entry name" value="Cytochro_C550_firm"/>
</dbReference>
<evidence type="ECO:0000313" key="11">
    <source>
        <dbReference type="EMBL" id="APC48237.1"/>
    </source>
</evidence>
<dbReference type="SUPFAM" id="SSF46626">
    <property type="entry name" value="Cytochrome c"/>
    <property type="match status" value="1"/>
</dbReference>
<dbReference type="GO" id="GO:0020037">
    <property type="term" value="F:heme binding"/>
    <property type="evidence" value="ECO:0007669"/>
    <property type="project" value="InterPro"/>
</dbReference>
<keyword evidence="5 7" id="KW-0408">Iron</keyword>
<dbReference type="PIRSF" id="PIRSF000025">
    <property type="entry name" value="Cytc_Bsub_c550"/>
    <property type="match status" value="1"/>
</dbReference>
<organism evidence="11 13">
    <name type="scientific">Virgibacillus halodenitrificans</name>
    <name type="common">Bacillus halodenitrificans</name>
    <dbReference type="NCBI Taxonomy" id="1482"/>
    <lineage>
        <taxon>Bacteria</taxon>
        <taxon>Bacillati</taxon>
        <taxon>Bacillota</taxon>
        <taxon>Bacilli</taxon>
        <taxon>Bacillales</taxon>
        <taxon>Bacillaceae</taxon>
        <taxon>Virgibacillus</taxon>
    </lineage>
</organism>
<dbReference type="InterPro" id="IPR051811">
    <property type="entry name" value="Cytochrome_c550/c551-like"/>
</dbReference>
<evidence type="ECO:0000313" key="12">
    <source>
        <dbReference type="EMBL" id="MBD1222821.1"/>
    </source>
</evidence>
<keyword evidence="9" id="KW-1133">Transmembrane helix</keyword>
<dbReference type="Proteomes" id="UP000182945">
    <property type="component" value="Chromosome"/>
</dbReference>
<dbReference type="GO" id="GO:0009055">
    <property type="term" value="F:electron transfer activity"/>
    <property type="evidence" value="ECO:0007669"/>
    <property type="project" value="InterPro"/>
</dbReference>
<dbReference type="PROSITE" id="PS51007">
    <property type="entry name" value="CYTC"/>
    <property type="match status" value="1"/>
</dbReference>
<dbReference type="InterPro" id="IPR012218">
    <property type="entry name" value="Cyt_c_BACSU-c550-type"/>
</dbReference>
<dbReference type="InterPro" id="IPR036909">
    <property type="entry name" value="Cyt_c-like_dom_sf"/>
</dbReference>
<dbReference type="Pfam" id="PF13442">
    <property type="entry name" value="Cytochrome_CBB3"/>
    <property type="match status" value="1"/>
</dbReference>
<protein>
    <submittedName>
        <fullName evidence="11 12">Cytochrome C</fullName>
    </submittedName>
</protein>
<evidence type="ECO:0000313" key="14">
    <source>
        <dbReference type="Proteomes" id="UP000621631"/>
    </source>
</evidence>
<dbReference type="AlphaFoldDB" id="A0AAC9J0D5"/>
<evidence type="ECO:0000256" key="1">
    <source>
        <dbReference type="ARBA" id="ARBA00022448"/>
    </source>
</evidence>
<feature type="transmembrane region" description="Helical" evidence="9">
    <location>
        <begin position="6"/>
        <end position="28"/>
    </location>
</feature>
<evidence type="ECO:0000256" key="7">
    <source>
        <dbReference type="PIRSR" id="PIRSR000025-2"/>
    </source>
</evidence>
<evidence type="ECO:0000259" key="10">
    <source>
        <dbReference type="PROSITE" id="PS51007"/>
    </source>
</evidence>
<reference evidence="11 13" key="1">
    <citation type="submission" date="2016-11" db="EMBL/GenBank/DDBJ databases">
        <title>Complete genome sequencing of Virgibacillus halodenitrificans PDB-F2.</title>
        <authorList>
            <person name="Sun Z."/>
            <person name="Zhou Y."/>
            <person name="Li H."/>
        </authorList>
    </citation>
    <scope>NUCLEOTIDE SEQUENCE [LARGE SCALE GENOMIC DNA]</scope>
    <source>
        <strain evidence="11 13">PDB-F2</strain>
    </source>
</reference>
<evidence type="ECO:0000256" key="6">
    <source>
        <dbReference type="PIRSR" id="PIRSR000025-1"/>
    </source>
</evidence>
<evidence type="ECO:0000256" key="8">
    <source>
        <dbReference type="SAM" id="MobiDB-lite"/>
    </source>
</evidence>
<feature type="domain" description="Cytochrome c" evidence="10">
    <location>
        <begin position="51"/>
        <end position="124"/>
    </location>
</feature>
<dbReference type="GO" id="GO:0016020">
    <property type="term" value="C:membrane"/>
    <property type="evidence" value="ECO:0007669"/>
    <property type="project" value="InterPro"/>
</dbReference>
<feature type="region of interest" description="Disordered" evidence="8">
    <location>
        <begin position="37"/>
        <end position="60"/>
    </location>
</feature>
<reference evidence="12 14" key="2">
    <citation type="submission" date="2020-09" db="EMBL/GenBank/DDBJ databases">
        <title>Draft Genome Sequences of Oil-Oxidizing Bacteria Halomonas titanicae, Marinobacter lutaoensis, and Virgibacillus halodenitrificans Isolated from Highly Saline Environments.</title>
        <authorList>
            <person name="Grouzdev D.S."/>
            <person name="Sokolova D.S."/>
            <person name="Semenova E.M."/>
            <person name="Borzenkov I.A."/>
            <person name="Bidzhieva S.K."/>
            <person name="Poltaraus A.B."/>
            <person name="Nazina T.N."/>
        </authorList>
    </citation>
    <scope>NUCLEOTIDE SEQUENCE [LARGE SCALE GENOMIC DNA]</scope>
    <source>
        <strain evidence="12 14">VKM B-3472D</strain>
    </source>
</reference>
<evidence type="ECO:0000256" key="9">
    <source>
        <dbReference type="SAM" id="Phobius"/>
    </source>
</evidence>
<keyword evidence="14" id="KW-1185">Reference proteome</keyword>
<dbReference type="PANTHER" id="PTHR37823:SF4">
    <property type="entry name" value="MENAQUINOL-CYTOCHROME C REDUCTASE CYTOCHROME B_C SUBUNIT"/>
    <property type="match status" value="1"/>
</dbReference>
<dbReference type="GeneID" id="71514459"/>
<feature type="binding site" description="axial binding residue" evidence="7">
    <location>
        <position position="103"/>
    </location>
    <ligand>
        <name>heme c</name>
        <dbReference type="ChEBI" id="CHEBI:61717"/>
    </ligand>
    <ligandPart>
        <name>Fe</name>
        <dbReference type="ChEBI" id="CHEBI:18248"/>
    </ligandPart>
</feature>
<dbReference type="KEGG" id="vhl:BME96_08635"/>
<comment type="PTM">
    <text evidence="6">Binds 1 heme c group covalently per subunit.</text>
</comment>
<dbReference type="Gene3D" id="1.10.760.10">
    <property type="entry name" value="Cytochrome c-like domain"/>
    <property type="match status" value="1"/>
</dbReference>
<proteinExistence type="predicted"/>
<keyword evidence="3 7" id="KW-0479">Metal-binding</keyword>
<accession>A0AAC9J0D5</accession>
<dbReference type="InterPro" id="IPR009056">
    <property type="entry name" value="Cyt_c-like_dom"/>
</dbReference>
<keyword evidence="2 6" id="KW-0349">Heme</keyword>
<dbReference type="NCBIfam" id="NF045773">
    <property type="entry name" value="cytochro_C550"/>
    <property type="match status" value="1"/>
</dbReference>
<evidence type="ECO:0000256" key="2">
    <source>
        <dbReference type="ARBA" id="ARBA00022617"/>
    </source>
</evidence>